<dbReference type="PANTHER" id="PTHR13008">
    <property type="entry name" value="MAP-KINASE ACTIVATING DEATH DOMAIN PROTEIN MADD /DENN/AEX-3 C.ELEGANS"/>
    <property type="match status" value="1"/>
</dbReference>
<dbReference type="SMART" id="SM00799">
    <property type="entry name" value="DENN"/>
    <property type="match status" value="1"/>
</dbReference>
<dbReference type="InterPro" id="IPR001194">
    <property type="entry name" value="cDENN_dom"/>
</dbReference>
<dbReference type="AlphaFoldDB" id="K1R0X2"/>
<dbReference type="Gene3D" id="3.40.50.11500">
    <property type="match status" value="1"/>
</dbReference>
<accession>K1R0X2</accession>
<evidence type="ECO:0000313" key="1">
    <source>
        <dbReference type="EMBL" id="EKC27391.1"/>
    </source>
</evidence>
<dbReference type="GO" id="GO:0032483">
    <property type="term" value="P:regulation of Rab protein signal transduction"/>
    <property type="evidence" value="ECO:0007669"/>
    <property type="project" value="TreeGrafter"/>
</dbReference>
<dbReference type="EMBL" id="JH818497">
    <property type="protein sequence ID" value="EKC27391.1"/>
    <property type="molecule type" value="Genomic_DNA"/>
</dbReference>
<organism evidence="1">
    <name type="scientific">Magallana gigas</name>
    <name type="common">Pacific oyster</name>
    <name type="synonym">Crassostrea gigas</name>
    <dbReference type="NCBI Taxonomy" id="29159"/>
    <lineage>
        <taxon>Eukaryota</taxon>
        <taxon>Metazoa</taxon>
        <taxon>Spiralia</taxon>
        <taxon>Lophotrochozoa</taxon>
        <taxon>Mollusca</taxon>
        <taxon>Bivalvia</taxon>
        <taxon>Autobranchia</taxon>
        <taxon>Pteriomorphia</taxon>
        <taxon>Ostreida</taxon>
        <taxon>Ostreoidea</taxon>
        <taxon>Ostreidae</taxon>
        <taxon>Magallana</taxon>
    </lineage>
</organism>
<proteinExistence type="predicted"/>
<dbReference type="GO" id="GO:0016301">
    <property type="term" value="F:kinase activity"/>
    <property type="evidence" value="ECO:0007669"/>
    <property type="project" value="UniProtKB-KW"/>
</dbReference>
<keyword evidence="1" id="KW-0808">Transferase</keyword>
<dbReference type="Gene3D" id="3.30.450.200">
    <property type="match status" value="1"/>
</dbReference>
<dbReference type="PANTHER" id="PTHR13008:SF7">
    <property type="entry name" value="MAP KINASE-ACTIVATING DEATH DOMAIN PROTEIN"/>
    <property type="match status" value="1"/>
</dbReference>
<dbReference type="PROSITE" id="PS50211">
    <property type="entry name" value="DENN"/>
    <property type="match status" value="1"/>
</dbReference>
<dbReference type="GO" id="GO:0005829">
    <property type="term" value="C:cytosol"/>
    <property type="evidence" value="ECO:0007669"/>
    <property type="project" value="TreeGrafter"/>
</dbReference>
<dbReference type="HOGENOM" id="CLU_807113_0_0_1"/>
<reference evidence="1" key="1">
    <citation type="journal article" date="2012" name="Nature">
        <title>The oyster genome reveals stress adaptation and complexity of shell formation.</title>
        <authorList>
            <person name="Zhang G."/>
            <person name="Fang X."/>
            <person name="Guo X."/>
            <person name="Li L."/>
            <person name="Luo R."/>
            <person name="Xu F."/>
            <person name="Yang P."/>
            <person name="Zhang L."/>
            <person name="Wang X."/>
            <person name="Qi H."/>
            <person name="Xiong Z."/>
            <person name="Que H."/>
            <person name="Xie Y."/>
            <person name="Holland P.W."/>
            <person name="Paps J."/>
            <person name="Zhu Y."/>
            <person name="Wu F."/>
            <person name="Chen Y."/>
            <person name="Wang J."/>
            <person name="Peng C."/>
            <person name="Meng J."/>
            <person name="Yang L."/>
            <person name="Liu J."/>
            <person name="Wen B."/>
            <person name="Zhang N."/>
            <person name="Huang Z."/>
            <person name="Zhu Q."/>
            <person name="Feng Y."/>
            <person name="Mount A."/>
            <person name="Hedgecock D."/>
            <person name="Xu Z."/>
            <person name="Liu Y."/>
            <person name="Domazet-Loso T."/>
            <person name="Du Y."/>
            <person name="Sun X."/>
            <person name="Zhang S."/>
            <person name="Liu B."/>
            <person name="Cheng P."/>
            <person name="Jiang X."/>
            <person name="Li J."/>
            <person name="Fan D."/>
            <person name="Wang W."/>
            <person name="Fu W."/>
            <person name="Wang T."/>
            <person name="Wang B."/>
            <person name="Zhang J."/>
            <person name="Peng Z."/>
            <person name="Li Y."/>
            <person name="Li N."/>
            <person name="Wang J."/>
            <person name="Chen M."/>
            <person name="He Y."/>
            <person name="Tan F."/>
            <person name="Song X."/>
            <person name="Zheng Q."/>
            <person name="Huang R."/>
            <person name="Yang H."/>
            <person name="Du X."/>
            <person name="Chen L."/>
            <person name="Yang M."/>
            <person name="Gaffney P.M."/>
            <person name="Wang S."/>
            <person name="Luo L."/>
            <person name="She Z."/>
            <person name="Ming Y."/>
            <person name="Huang W."/>
            <person name="Zhang S."/>
            <person name="Huang B."/>
            <person name="Zhang Y."/>
            <person name="Qu T."/>
            <person name="Ni P."/>
            <person name="Miao G."/>
            <person name="Wang J."/>
            <person name="Wang Q."/>
            <person name="Steinberg C.E."/>
            <person name="Wang H."/>
            <person name="Li N."/>
            <person name="Qian L."/>
            <person name="Zhang G."/>
            <person name="Li Y."/>
            <person name="Yang H."/>
            <person name="Liu X."/>
            <person name="Wang J."/>
            <person name="Yin Y."/>
            <person name="Wang J."/>
        </authorList>
    </citation>
    <scope>NUCLEOTIDE SEQUENCE [LARGE SCALE GENOMIC DNA]</scope>
    <source>
        <strain evidence="1">05x7-T-G4-1.051#20</strain>
    </source>
</reference>
<dbReference type="InParanoid" id="K1R0X2"/>
<keyword evidence="1" id="KW-0418">Kinase</keyword>
<dbReference type="SMART" id="SM00800">
    <property type="entry name" value="uDENN"/>
    <property type="match status" value="1"/>
</dbReference>
<dbReference type="InterPro" id="IPR039980">
    <property type="entry name" value="MADD"/>
</dbReference>
<dbReference type="Pfam" id="PF03456">
    <property type="entry name" value="uDENN"/>
    <property type="match status" value="1"/>
</dbReference>
<dbReference type="Pfam" id="PF02141">
    <property type="entry name" value="DENN"/>
    <property type="match status" value="1"/>
</dbReference>
<sequence>MMDKYFCPRLVDYILIVGSRHPNNNNNVAQTPELLRRYPLEDHQDFPLSPDVIFFCQPEGCISVGPKRMSLRETTSFVYTLTEKDSGKVRYGICVNFFRPIERKSSDKSKSLSASWADDNGNTDQERRKSPKTKRKLKTANRVRNNTLTSLCIVTHHPFFSTFRECLFILRKLIDACHDRSCTKRIGGSKAISRDTVWGVLTGQGTDNLTGLVMHEVKEIETWVLRLLSAPVPVPGKTRVEVQVLPKDLQAPLLFALPDHTRFSLIDFPLHLPLELLGVDTCLKVLTAIMLEYKVVMQSRDYNALSMSVMAFVAMLYPLEYMFPVIPLLPTCMSSAEQVSVLVK</sequence>
<protein>
    <submittedName>
        <fullName evidence="1">MAP kinase-activating death domain protein</fullName>
    </submittedName>
</protein>
<dbReference type="InterPro" id="IPR037516">
    <property type="entry name" value="Tripartite_DENN"/>
</dbReference>
<dbReference type="InterPro" id="IPR043153">
    <property type="entry name" value="DENN_C"/>
</dbReference>
<gene>
    <name evidence="1" type="ORF">CGI_10001542</name>
</gene>
<dbReference type="GO" id="GO:0005085">
    <property type="term" value="F:guanyl-nucleotide exchange factor activity"/>
    <property type="evidence" value="ECO:0007669"/>
    <property type="project" value="TreeGrafter"/>
</dbReference>
<dbReference type="GO" id="GO:0042981">
    <property type="term" value="P:regulation of apoptotic process"/>
    <property type="evidence" value="ECO:0007669"/>
    <property type="project" value="TreeGrafter"/>
</dbReference>
<name>K1R0X2_MAGGI</name>
<dbReference type="InterPro" id="IPR005113">
    <property type="entry name" value="uDENN_dom"/>
</dbReference>